<dbReference type="InterPro" id="IPR036222">
    <property type="entry name" value="CAP_N_sf"/>
</dbReference>
<dbReference type="SUPFAM" id="SSF69340">
    <property type="entry name" value="C-terminal domain of adenylylcyclase associated protein"/>
    <property type="match status" value="1"/>
</dbReference>
<organism evidence="4 5">
    <name type="scientific">Diacronema lutheri</name>
    <name type="common">Unicellular marine alga</name>
    <name type="synonym">Monochrysis lutheri</name>
    <dbReference type="NCBI Taxonomy" id="2081491"/>
    <lineage>
        <taxon>Eukaryota</taxon>
        <taxon>Haptista</taxon>
        <taxon>Haptophyta</taxon>
        <taxon>Pavlovophyceae</taxon>
        <taxon>Pavlovales</taxon>
        <taxon>Pavlovaceae</taxon>
        <taxon>Diacronema</taxon>
    </lineage>
</organism>
<evidence type="ECO:0000259" key="3">
    <source>
        <dbReference type="PROSITE" id="PS51329"/>
    </source>
</evidence>
<dbReference type="PANTHER" id="PTHR10652">
    <property type="entry name" value="ADENYLYL CYCLASE-ASSOCIATED PROTEIN"/>
    <property type="match status" value="1"/>
</dbReference>
<gene>
    <name evidence="4" type="ORF">KFE25_013779</name>
</gene>
<sequence>MSDEKFSVLLGRLEHVTRRLESMEMSGTASASLASASRFTAPSATGSAPSASVAAFDELVASCLQAYVAAAAKVGPEAQNQAAHVVAAFDAQRRFLVVASACARPTPEELPMLLADTSKAIAQTQAAVDRRAADFNCLNAVSEGIAALGWVVVEPTPVPHIDEMKNASDFYSTKVLMACKNEPGDAPAARVAFASAWKALLTGLGAYVKEHHRTGVSWAPRGIPVAQYDAAGAGGDAPAKKAGGPPPPPPAPPPPAADSAPAPASGLAAVFGQLNSGASVTAGLRHVKKGDVSAPPAGVATIKAAGATHAGGGVAHAGAGVGAAARPPRTALEGKKWMVEHHTNEPSLKLDKVKLSESVYVFKCVGSTVLVSGKVNNLTLDSCHKTCLVFESAMAGIELVNCQGCKVQVTGTVSTISVDKCDGTQLILSREAMGADIISAKSSELNVVVPGETDEDEYKEHAIAEQFISKFVDGKYVTKTVDHTA</sequence>
<dbReference type="OMA" id="KSQQTHK"/>
<dbReference type="Gene3D" id="2.160.20.70">
    <property type="match status" value="1"/>
</dbReference>
<dbReference type="InterPro" id="IPR018106">
    <property type="entry name" value="CAP_CS_N"/>
</dbReference>
<feature type="region of interest" description="Disordered" evidence="2">
    <location>
        <begin position="229"/>
        <end position="263"/>
    </location>
</feature>
<keyword evidence="5" id="KW-1185">Reference proteome</keyword>
<dbReference type="InterPro" id="IPR006599">
    <property type="entry name" value="CARP_motif"/>
</dbReference>
<proteinExistence type="inferred from homology"/>
<feature type="domain" description="C-CAP/cofactor C-like" evidence="3">
    <location>
        <begin position="327"/>
        <end position="463"/>
    </location>
</feature>
<dbReference type="PROSITE" id="PS01088">
    <property type="entry name" value="CAP_1"/>
    <property type="match status" value="1"/>
</dbReference>
<dbReference type="InterPro" id="IPR013912">
    <property type="entry name" value="Adenylate_cyclase-assoc_CAP_C"/>
</dbReference>
<dbReference type="FunFam" id="1.25.40.330:FF:000001">
    <property type="entry name" value="Adenylyl cyclase-associated protein"/>
    <property type="match status" value="1"/>
</dbReference>
<dbReference type="Gene3D" id="1.25.40.330">
    <property type="entry name" value="Adenylate cyclase-associated CAP, N-terminal domain"/>
    <property type="match status" value="1"/>
</dbReference>
<dbReference type="GO" id="GO:0005737">
    <property type="term" value="C:cytoplasm"/>
    <property type="evidence" value="ECO:0007669"/>
    <property type="project" value="TreeGrafter"/>
</dbReference>
<dbReference type="InterPro" id="IPR017901">
    <property type="entry name" value="C-CAP_CF_C-like"/>
</dbReference>
<dbReference type="SUPFAM" id="SSF101278">
    <property type="entry name" value="N-terminal domain of adenylylcyclase associated protein, CAP"/>
    <property type="match status" value="1"/>
</dbReference>
<feature type="compositionally biased region" description="Pro residues" evidence="2">
    <location>
        <begin position="244"/>
        <end position="256"/>
    </location>
</feature>
<evidence type="ECO:0000313" key="5">
    <source>
        <dbReference type="Proteomes" id="UP000751190"/>
    </source>
</evidence>
<dbReference type="PROSITE" id="PS51329">
    <property type="entry name" value="C_CAP_COFACTOR_C"/>
    <property type="match status" value="1"/>
</dbReference>
<comment type="caution">
    <text evidence="4">The sequence shown here is derived from an EMBL/GenBank/DDBJ whole genome shotgun (WGS) entry which is preliminary data.</text>
</comment>
<dbReference type="SMART" id="SM00673">
    <property type="entry name" value="CARP"/>
    <property type="match status" value="2"/>
</dbReference>
<dbReference type="InterPro" id="IPR016098">
    <property type="entry name" value="CAP/MinC_C"/>
</dbReference>
<evidence type="ECO:0000256" key="1">
    <source>
        <dbReference type="ARBA" id="ARBA00007659"/>
    </source>
</evidence>
<reference evidence="4" key="1">
    <citation type="submission" date="2021-05" db="EMBL/GenBank/DDBJ databases">
        <title>The genome of the haptophyte Pavlova lutheri (Diacronema luteri, Pavlovales) - a model for lipid biosynthesis in eukaryotic algae.</title>
        <authorList>
            <person name="Hulatt C.J."/>
            <person name="Posewitz M.C."/>
        </authorList>
    </citation>
    <scope>NUCLEOTIDE SEQUENCE</scope>
    <source>
        <strain evidence="4">NIVA-4/92</strain>
    </source>
</reference>
<accession>A0A8J6CF29</accession>
<evidence type="ECO:0000256" key="2">
    <source>
        <dbReference type="SAM" id="MobiDB-lite"/>
    </source>
</evidence>
<dbReference type="Proteomes" id="UP000751190">
    <property type="component" value="Unassembled WGS sequence"/>
</dbReference>
<name>A0A8J6CF29_DIALT</name>
<comment type="similarity">
    <text evidence="1">Belongs to the CAP family.</text>
</comment>
<dbReference type="AlphaFoldDB" id="A0A8J6CF29"/>
<dbReference type="InterPro" id="IPR001837">
    <property type="entry name" value="Adenylate_cyclase-assoc_CAP"/>
</dbReference>
<dbReference type="Pfam" id="PF08603">
    <property type="entry name" value="CAP_C"/>
    <property type="match status" value="1"/>
</dbReference>
<evidence type="ECO:0000313" key="4">
    <source>
        <dbReference type="EMBL" id="KAG8468696.1"/>
    </source>
</evidence>
<dbReference type="GO" id="GO:0007015">
    <property type="term" value="P:actin filament organization"/>
    <property type="evidence" value="ECO:0007669"/>
    <property type="project" value="TreeGrafter"/>
</dbReference>
<dbReference type="InterPro" id="IPR036223">
    <property type="entry name" value="CAP_C_sf"/>
</dbReference>
<dbReference type="GO" id="GO:0019933">
    <property type="term" value="P:cAMP-mediated signaling"/>
    <property type="evidence" value="ECO:0007669"/>
    <property type="project" value="TreeGrafter"/>
</dbReference>
<protein>
    <recommendedName>
        <fullName evidence="3">C-CAP/cofactor C-like domain-containing protein</fullName>
    </recommendedName>
</protein>
<dbReference type="GO" id="GO:0003779">
    <property type="term" value="F:actin binding"/>
    <property type="evidence" value="ECO:0007669"/>
    <property type="project" value="InterPro"/>
</dbReference>
<dbReference type="EMBL" id="JAGTXO010000004">
    <property type="protein sequence ID" value="KAG8468696.1"/>
    <property type="molecule type" value="Genomic_DNA"/>
</dbReference>
<dbReference type="OrthoDB" id="77251at2759"/>
<dbReference type="GO" id="GO:0008179">
    <property type="term" value="F:adenylate cyclase binding"/>
    <property type="evidence" value="ECO:0007669"/>
    <property type="project" value="TreeGrafter"/>
</dbReference>
<dbReference type="InterPro" id="IPR053950">
    <property type="entry name" value="CAP_N"/>
</dbReference>
<dbReference type="PANTHER" id="PTHR10652:SF0">
    <property type="entry name" value="ADENYLYL CYCLASE-ASSOCIATED PROTEIN"/>
    <property type="match status" value="1"/>
</dbReference>
<dbReference type="Pfam" id="PF21938">
    <property type="entry name" value="CAP_N"/>
    <property type="match status" value="1"/>
</dbReference>